<reference evidence="3 4" key="1">
    <citation type="submission" date="2021-07" db="EMBL/GenBank/DDBJ databases">
        <title>Stakelama flava sp. nov., a novel endophytic bacterium isolated from branch of Kandelia candel.</title>
        <authorList>
            <person name="Tuo L."/>
        </authorList>
    </citation>
    <scope>NUCLEOTIDE SEQUENCE [LARGE SCALE GENOMIC DNA]</scope>
    <source>
        <strain evidence="3 4">CBK3Z-3</strain>
    </source>
</reference>
<dbReference type="RefSeq" id="WP_219239064.1">
    <property type="nucleotide sequence ID" value="NZ_JAHWZX010000015.1"/>
</dbReference>
<protein>
    <submittedName>
        <fullName evidence="3">Alpha/beta hydrolase</fullName>
    </submittedName>
</protein>
<dbReference type="EMBL" id="JAHWZX010000015">
    <property type="protein sequence ID" value="MBW4331939.1"/>
    <property type="molecule type" value="Genomic_DNA"/>
</dbReference>
<name>A0ABS6XPX9_9SPHN</name>
<evidence type="ECO:0000256" key="1">
    <source>
        <dbReference type="SAM" id="SignalP"/>
    </source>
</evidence>
<dbReference type="InterPro" id="IPR000073">
    <property type="entry name" value="AB_hydrolase_1"/>
</dbReference>
<feature type="chain" id="PRO_5046661064" evidence="1">
    <location>
        <begin position="24"/>
        <end position="484"/>
    </location>
</feature>
<organism evidence="3 4">
    <name type="scientific">Stakelama flava</name>
    <dbReference type="NCBI Taxonomy" id="2860338"/>
    <lineage>
        <taxon>Bacteria</taxon>
        <taxon>Pseudomonadati</taxon>
        <taxon>Pseudomonadota</taxon>
        <taxon>Alphaproteobacteria</taxon>
        <taxon>Sphingomonadales</taxon>
        <taxon>Sphingomonadaceae</taxon>
        <taxon>Stakelama</taxon>
    </lineage>
</organism>
<evidence type="ECO:0000313" key="4">
    <source>
        <dbReference type="Proteomes" id="UP001197214"/>
    </source>
</evidence>
<dbReference type="PANTHER" id="PTHR43798">
    <property type="entry name" value="MONOACYLGLYCEROL LIPASE"/>
    <property type="match status" value="1"/>
</dbReference>
<keyword evidence="3" id="KW-0378">Hydrolase</keyword>
<dbReference type="InterPro" id="IPR050266">
    <property type="entry name" value="AB_hydrolase_sf"/>
</dbReference>
<feature type="domain" description="AB hydrolase-1" evidence="2">
    <location>
        <begin position="79"/>
        <end position="259"/>
    </location>
</feature>
<evidence type="ECO:0000313" key="3">
    <source>
        <dbReference type="EMBL" id="MBW4331939.1"/>
    </source>
</evidence>
<dbReference type="GO" id="GO:0016787">
    <property type="term" value="F:hydrolase activity"/>
    <property type="evidence" value="ECO:0007669"/>
    <property type="project" value="UniProtKB-KW"/>
</dbReference>
<gene>
    <name evidence="3" type="ORF">KY084_13785</name>
</gene>
<comment type="caution">
    <text evidence="3">The sequence shown here is derived from an EMBL/GenBank/DDBJ whole genome shotgun (WGS) entry which is preliminary data.</text>
</comment>
<dbReference type="PANTHER" id="PTHR43798:SF27">
    <property type="entry name" value="HYDROLASE ALPHA_BETA HYDROLASE FOLD FAMILY"/>
    <property type="match status" value="1"/>
</dbReference>
<keyword evidence="4" id="KW-1185">Reference proteome</keyword>
<dbReference type="Pfam" id="PF00561">
    <property type="entry name" value="Abhydrolase_1"/>
    <property type="match status" value="1"/>
</dbReference>
<sequence>MPLFRRSFLVALALILAPAGARAQGTDERPITFETIDHHSVAAFEGTFAVPENRADPDSRTLTLHYVRFPATSDRPGAPIVYLAGGPGGSGINTAKGDRFALFMALRRFGDVIALDQRGTGASNDVPECVSHIAVPDDHSVGEAELTGYYRKATAECAAFWRDRGVDPLGYTTAQSVADLDALRRHLGVDRITLWGISYGTHLALAAMREMAGHLDRVILASAEGLSQTVKLPARTDAYFSRLQAAINTVPAAKALYPDIAALIRRVNARLRDHPQTLHLSQKDGGVSDVVLNADSMQRMAAAMIADPGSAAAMLALYRSIDAGEFGPVTMVVARYFHSGGPIRLDAMPLVMDIASGIDDDRLALVDAQARHALLGRYLNFPMPQLNGALPGADLGPAFRKPPESDVRTLLLTGTLDGRTYPDAHRAATSGLTHVDHVTIVNAGHNLFMVSPEVTNTITDWMAGGDVDGRRITIALPDFVNPMP</sequence>
<accession>A0ABS6XPX9</accession>
<dbReference type="Proteomes" id="UP001197214">
    <property type="component" value="Unassembled WGS sequence"/>
</dbReference>
<feature type="signal peptide" evidence="1">
    <location>
        <begin position="1"/>
        <end position="23"/>
    </location>
</feature>
<proteinExistence type="predicted"/>
<keyword evidence="1" id="KW-0732">Signal</keyword>
<evidence type="ECO:0000259" key="2">
    <source>
        <dbReference type="Pfam" id="PF00561"/>
    </source>
</evidence>